<proteinExistence type="predicted"/>
<reference evidence="1" key="1">
    <citation type="journal article" date="2015" name="Nature">
        <title>Complex archaea that bridge the gap between prokaryotes and eukaryotes.</title>
        <authorList>
            <person name="Spang A."/>
            <person name="Saw J.H."/>
            <person name="Jorgensen S.L."/>
            <person name="Zaremba-Niedzwiedzka K."/>
            <person name="Martijn J."/>
            <person name="Lind A.E."/>
            <person name="van Eijk R."/>
            <person name="Schleper C."/>
            <person name="Guy L."/>
            <person name="Ettema T.J."/>
        </authorList>
    </citation>
    <scope>NUCLEOTIDE SEQUENCE</scope>
</reference>
<accession>A0A0F9G867</accession>
<name>A0A0F9G867_9ZZZZ</name>
<gene>
    <name evidence="1" type="ORF">LCGC14_1860000</name>
</gene>
<organism evidence="1">
    <name type="scientific">marine sediment metagenome</name>
    <dbReference type="NCBI Taxonomy" id="412755"/>
    <lineage>
        <taxon>unclassified sequences</taxon>
        <taxon>metagenomes</taxon>
        <taxon>ecological metagenomes</taxon>
    </lineage>
</organism>
<sequence>MKTCRDCGEVFGIPGTPLNHTIEESRSFSLHINVCRLRQDRLELELEFEFEQNEMYTSDITRLLDAGFTDEQAEVLLDIISEKVKP</sequence>
<comment type="caution">
    <text evidence="1">The sequence shown here is derived from an EMBL/GenBank/DDBJ whole genome shotgun (WGS) entry which is preliminary data.</text>
</comment>
<dbReference type="EMBL" id="LAZR01018807">
    <property type="protein sequence ID" value="KKL94903.1"/>
    <property type="molecule type" value="Genomic_DNA"/>
</dbReference>
<protein>
    <submittedName>
        <fullName evidence="1">Uncharacterized protein</fullName>
    </submittedName>
</protein>
<dbReference type="AlphaFoldDB" id="A0A0F9G867"/>
<evidence type="ECO:0000313" key="1">
    <source>
        <dbReference type="EMBL" id="KKL94903.1"/>
    </source>
</evidence>